<dbReference type="Pfam" id="PF05183">
    <property type="entry name" value="RdRP"/>
    <property type="match status" value="1"/>
</dbReference>
<feature type="domain" description="RDRP core" evidence="2">
    <location>
        <begin position="18"/>
        <end position="55"/>
    </location>
</feature>
<organism evidence="3 4">
    <name type="scientific">Pristionchus fissidentatus</name>
    <dbReference type="NCBI Taxonomy" id="1538716"/>
    <lineage>
        <taxon>Eukaryota</taxon>
        <taxon>Metazoa</taxon>
        <taxon>Ecdysozoa</taxon>
        <taxon>Nematoda</taxon>
        <taxon>Chromadorea</taxon>
        <taxon>Rhabditida</taxon>
        <taxon>Rhabditina</taxon>
        <taxon>Diplogasteromorpha</taxon>
        <taxon>Diplogasteroidea</taxon>
        <taxon>Neodiplogasteridae</taxon>
        <taxon>Pristionchus</taxon>
    </lineage>
</organism>
<dbReference type="GO" id="GO:0003968">
    <property type="term" value="F:RNA-directed RNA polymerase activity"/>
    <property type="evidence" value="ECO:0007669"/>
    <property type="project" value="UniProtKB-KW"/>
</dbReference>
<accession>A0AAV5WFT1</accession>
<reference evidence="3" key="1">
    <citation type="submission" date="2023-10" db="EMBL/GenBank/DDBJ databases">
        <title>Genome assembly of Pristionchus species.</title>
        <authorList>
            <person name="Yoshida K."/>
            <person name="Sommer R.J."/>
        </authorList>
    </citation>
    <scope>NUCLEOTIDE SEQUENCE</scope>
    <source>
        <strain evidence="3">RS5133</strain>
    </source>
</reference>
<name>A0AAV5WFT1_9BILA</name>
<keyword evidence="1" id="KW-0808">Transferase</keyword>
<evidence type="ECO:0000313" key="4">
    <source>
        <dbReference type="Proteomes" id="UP001432322"/>
    </source>
</evidence>
<dbReference type="AlphaFoldDB" id="A0AAV5WFT1"/>
<keyword evidence="1" id="KW-0696">RNA-directed RNA polymerase</keyword>
<dbReference type="EC" id="2.7.7.48" evidence="1"/>
<comment type="caution">
    <text evidence="3">The sequence shown here is derived from an EMBL/GenBank/DDBJ whole genome shotgun (WGS) entry which is preliminary data.</text>
</comment>
<dbReference type="EMBL" id="BTSY01000005">
    <property type="protein sequence ID" value="GMT30742.1"/>
    <property type="molecule type" value="Genomic_DNA"/>
</dbReference>
<evidence type="ECO:0000256" key="1">
    <source>
        <dbReference type="RuleBase" id="RU363098"/>
    </source>
</evidence>
<protein>
    <recommendedName>
        <fullName evidence="1">RNA-dependent RNA polymerase</fullName>
        <ecNumber evidence="1">2.7.7.48</ecNumber>
    </recommendedName>
</protein>
<keyword evidence="1" id="KW-0694">RNA-binding</keyword>
<gene>
    <name evidence="3" type="ORF">PFISCL1PPCAC_22039</name>
</gene>
<proteinExistence type="inferred from homology"/>
<dbReference type="Proteomes" id="UP001432322">
    <property type="component" value="Unassembled WGS sequence"/>
</dbReference>
<keyword evidence="1" id="KW-0548">Nucleotidyltransferase</keyword>
<sequence length="60" mass="7069">MKDAKLFQVDNLVETSKTLLRIEVTKIRRQMGRLDEQPNVAKFMARMGQCFTQIRRGKRS</sequence>
<evidence type="ECO:0000259" key="2">
    <source>
        <dbReference type="Pfam" id="PF05183"/>
    </source>
</evidence>
<evidence type="ECO:0000313" key="3">
    <source>
        <dbReference type="EMBL" id="GMT30742.1"/>
    </source>
</evidence>
<keyword evidence="4" id="KW-1185">Reference proteome</keyword>
<dbReference type="GO" id="GO:0003723">
    <property type="term" value="F:RNA binding"/>
    <property type="evidence" value="ECO:0007669"/>
    <property type="project" value="UniProtKB-KW"/>
</dbReference>
<comment type="catalytic activity">
    <reaction evidence="1">
        <text>RNA(n) + a ribonucleoside 5'-triphosphate = RNA(n+1) + diphosphate</text>
        <dbReference type="Rhea" id="RHEA:21248"/>
        <dbReference type="Rhea" id="RHEA-COMP:14527"/>
        <dbReference type="Rhea" id="RHEA-COMP:17342"/>
        <dbReference type="ChEBI" id="CHEBI:33019"/>
        <dbReference type="ChEBI" id="CHEBI:61557"/>
        <dbReference type="ChEBI" id="CHEBI:140395"/>
        <dbReference type="EC" id="2.7.7.48"/>
    </reaction>
</comment>
<comment type="similarity">
    <text evidence="1">Belongs to the RdRP family.</text>
</comment>
<dbReference type="InterPro" id="IPR057596">
    <property type="entry name" value="RDRP_core"/>
</dbReference>